<evidence type="ECO:0000313" key="5">
    <source>
        <dbReference type="Proteomes" id="UP000034681"/>
    </source>
</evidence>
<evidence type="ECO:0000313" key="4">
    <source>
        <dbReference type="EMBL" id="KKJ00507.1"/>
    </source>
</evidence>
<dbReference type="Pfam" id="PF00959">
    <property type="entry name" value="Phage_lysozyme"/>
    <property type="match status" value="1"/>
</dbReference>
<keyword evidence="3" id="KW-0378">Hydrolase</keyword>
<evidence type="ECO:0000256" key="1">
    <source>
        <dbReference type="ARBA" id="ARBA00022529"/>
    </source>
</evidence>
<dbReference type="EC" id="3.2.1.17" evidence="3"/>
<comment type="similarity">
    <text evidence="3">Belongs to the glycosyl hydrolase 24 family.</text>
</comment>
<dbReference type="GO" id="GO:0009253">
    <property type="term" value="P:peptidoglycan catabolic process"/>
    <property type="evidence" value="ECO:0007669"/>
    <property type="project" value="InterPro"/>
</dbReference>
<dbReference type="GO" id="GO:0016998">
    <property type="term" value="P:cell wall macromolecule catabolic process"/>
    <property type="evidence" value="ECO:0007669"/>
    <property type="project" value="InterPro"/>
</dbReference>
<keyword evidence="3" id="KW-0326">Glycosidase</keyword>
<dbReference type="InterPro" id="IPR023346">
    <property type="entry name" value="Lysozyme-like_dom_sf"/>
</dbReference>
<dbReference type="InterPro" id="IPR002196">
    <property type="entry name" value="Glyco_hydro_24"/>
</dbReference>
<keyword evidence="1 3" id="KW-0929">Antimicrobial</keyword>
<name>A0A0M2Q1K3_PROHO</name>
<dbReference type="AlphaFoldDB" id="A0A0M2Q1K3"/>
<gene>
    <name evidence="4" type="ORF">PROH_08380</name>
</gene>
<evidence type="ECO:0000256" key="2">
    <source>
        <dbReference type="ARBA" id="ARBA00022638"/>
    </source>
</evidence>
<dbReference type="InterPro" id="IPR023347">
    <property type="entry name" value="Lysozyme_dom_sf"/>
</dbReference>
<dbReference type="EMBL" id="AJTX02000004">
    <property type="protein sequence ID" value="KKJ00507.1"/>
    <property type="molecule type" value="Genomic_DNA"/>
</dbReference>
<reference evidence="4" key="1">
    <citation type="submission" date="2012-04" db="EMBL/GenBank/DDBJ databases">
        <authorList>
            <person name="Borisov I.G."/>
            <person name="Ivanikova N.V."/>
            <person name="Pinevich A.V."/>
        </authorList>
    </citation>
    <scope>NUCLEOTIDE SEQUENCE</scope>
    <source>
        <strain evidence="4">CALU 1027</strain>
    </source>
</reference>
<dbReference type="eggNOG" id="COG3772">
    <property type="taxonomic scope" value="Bacteria"/>
</dbReference>
<dbReference type="GO" id="GO:0042742">
    <property type="term" value="P:defense response to bacterium"/>
    <property type="evidence" value="ECO:0007669"/>
    <property type="project" value="UniProtKB-KW"/>
</dbReference>
<dbReference type="SUPFAM" id="SSF53955">
    <property type="entry name" value="Lysozyme-like"/>
    <property type="match status" value="1"/>
</dbReference>
<keyword evidence="5" id="KW-1185">Reference proteome</keyword>
<dbReference type="GO" id="GO:0003796">
    <property type="term" value="F:lysozyme activity"/>
    <property type="evidence" value="ECO:0007669"/>
    <property type="project" value="UniProtKB-EC"/>
</dbReference>
<dbReference type="GO" id="GO:0031640">
    <property type="term" value="P:killing of cells of another organism"/>
    <property type="evidence" value="ECO:0007669"/>
    <property type="project" value="UniProtKB-KW"/>
</dbReference>
<accession>A0A0M2Q1K3</accession>
<comment type="caution">
    <text evidence="4">The sequence shown here is derived from an EMBL/GenBank/DDBJ whole genome shotgun (WGS) entry which is preliminary data.</text>
</comment>
<dbReference type="Proteomes" id="UP000034681">
    <property type="component" value="Unassembled WGS sequence"/>
</dbReference>
<evidence type="ECO:0000256" key="3">
    <source>
        <dbReference type="RuleBase" id="RU003788"/>
    </source>
</evidence>
<protein>
    <recommendedName>
        <fullName evidence="3">Lysozyme</fullName>
        <ecNumber evidence="3">3.2.1.17</ecNumber>
    </recommendedName>
</protein>
<dbReference type="Gene3D" id="1.10.530.40">
    <property type="match status" value="1"/>
</dbReference>
<organism evidence="4 5">
    <name type="scientific">Prochlorothrix hollandica PCC 9006 = CALU 1027</name>
    <dbReference type="NCBI Taxonomy" id="317619"/>
    <lineage>
        <taxon>Bacteria</taxon>
        <taxon>Bacillati</taxon>
        <taxon>Cyanobacteriota</taxon>
        <taxon>Cyanophyceae</taxon>
        <taxon>Prochlorotrichales</taxon>
        <taxon>Prochlorotrichaceae</taxon>
        <taxon>Prochlorothrix</taxon>
    </lineage>
</organism>
<dbReference type="STRING" id="317619.GCA_000332315_00420"/>
<comment type="catalytic activity">
    <reaction evidence="3">
        <text>Hydrolysis of (1-&gt;4)-beta-linkages between N-acetylmuramic acid and N-acetyl-D-glucosamine residues in a peptidoglycan and between N-acetyl-D-glucosamine residues in chitodextrins.</text>
        <dbReference type="EC" id="3.2.1.17"/>
    </reaction>
</comment>
<sequence length="76" mass="8571">MNDNQRGAIYSFAYNLGSAFYGNGAFGSITRVCDSVDRWTDLPWIAEQFVKYRNPGTSAEAGLRRRREAEAKLFVS</sequence>
<keyword evidence="2 3" id="KW-0081">Bacteriolytic enzyme</keyword>
<proteinExistence type="inferred from homology"/>